<evidence type="ECO:0000256" key="2">
    <source>
        <dbReference type="SAM" id="SignalP"/>
    </source>
</evidence>
<keyword evidence="2" id="KW-0732">Signal</keyword>
<dbReference type="InterPro" id="IPR019734">
    <property type="entry name" value="TPR_rpt"/>
</dbReference>
<gene>
    <name evidence="3" type="ORF">jaqu_17570</name>
</gene>
<evidence type="ECO:0000313" key="4">
    <source>
        <dbReference type="Proteomes" id="UP000032232"/>
    </source>
</evidence>
<reference evidence="3 4" key="1">
    <citation type="submission" date="2015-02" db="EMBL/GenBank/DDBJ databases">
        <title>Genome Sequence of Jannaschia aquimarina DSM28248, a member of the Roseobacter clade.</title>
        <authorList>
            <person name="Voget S."/>
            <person name="Daniel R."/>
        </authorList>
    </citation>
    <scope>NUCLEOTIDE SEQUENCE [LARGE SCALE GENOMIC DNA]</scope>
    <source>
        <strain evidence="3 4">GSW-M26</strain>
    </source>
</reference>
<sequence>MARTLIPMVAMIALTACQAGLPSRALTDDPLAAPGFADDGGVDPMIVGDRLLDGGEPELALASYIKAASEQGLTPPLLRGMAAANLRLGRLGQSERLLRQYLEEEPRDAGAWNDLGVILLERGQTGEAHETFRRAFALDASIPEIKENLTRSLSMMEAMRYPEEEESAFTLTRRPDGVFGLHSPE</sequence>
<feature type="repeat" description="TPR" evidence="1">
    <location>
        <begin position="109"/>
        <end position="142"/>
    </location>
</feature>
<dbReference type="STRING" id="935700.jaqu_17570"/>
<dbReference type="RefSeq" id="WP_043918582.1">
    <property type="nucleotide sequence ID" value="NZ_FZPF01000005.1"/>
</dbReference>
<feature type="chain" id="PRO_5002240864" evidence="2">
    <location>
        <begin position="20"/>
        <end position="185"/>
    </location>
</feature>
<keyword evidence="4" id="KW-1185">Reference proteome</keyword>
<dbReference type="PROSITE" id="PS50005">
    <property type="entry name" value="TPR"/>
    <property type="match status" value="1"/>
</dbReference>
<evidence type="ECO:0000256" key="1">
    <source>
        <dbReference type="PROSITE-ProRule" id="PRU00339"/>
    </source>
</evidence>
<accession>A0A0D1EFR7</accession>
<dbReference type="Pfam" id="PF13432">
    <property type="entry name" value="TPR_16"/>
    <property type="match status" value="1"/>
</dbReference>
<dbReference type="SUPFAM" id="SSF48452">
    <property type="entry name" value="TPR-like"/>
    <property type="match status" value="1"/>
</dbReference>
<organism evidence="3 4">
    <name type="scientific">Jannaschia aquimarina</name>
    <dbReference type="NCBI Taxonomy" id="935700"/>
    <lineage>
        <taxon>Bacteria</taxon>
        <taxon>Pseudomonadati</taxon>
        <taxon>Pseudomonadota</taxon>
        <taxon>Alphaproteobacteria</taxon>
        <taxon>Rhodobacterales</taxon>
        <taxon>Roseobacteraceae</taxon>
        <taxon>Jannaschia</taxon>
    </lineage>
</organism>
<evidence type="ECO:0000313" key="3">
    <source>
        <dbReference type="EMBL" id="KIT16529.1"/>
    </source>
</evidence>
<dbReference type="EMBL" id="JYFE01000032">
    <property type="protein sequence ID" value="KIT16529.1"/>
    <property type="molecule type" value="Genomic_DNA"/>
</dbReference>
<feature type="signal peptide" evidence="2">
    <location>
        <begin position="1"/>
        <end position="19"/>
    </location>
</feature>
<protein>
    <submittedName>
        <fullName evidence="3">Tetratricopeptide repeat protein</fullName>
    </submittedName>
</protein>
<comment type="caution">
    <text evidence="3">The sequence shown here is derived from an EMBL/GenBank/DDBJ whole genome shotgun (WGS) entry which is preliminary data.</text>
</comment>
<name>A0A0D1EFR7_9RHOB</name>
<dbReference type="PROSITE" id="PS51257">
    <property type="entry name" value="PROKAR_LIPOPROTEIN"/>
    <property type="match status" value="1"/>
</dbReference>
<proteinExistence type="predicted"/>
<dbReference type="AlphaFoldDB" id="A0A0D1EFR7"/>
<dbReference type="Gene3D" id="1.25.40.10">
    <property type="entry name" value="Tetratricopeptide repeat domain"/>
    <property type="match status" value="1"/>
</dbReference>
<dbReference type="PATRIC" id="fig|935700.4.peg.1822"/>
<keyword evidence="1" id="KW-0802">TPR repeat</keyword>
<dbReference type="OrthoDB" id="495305at2"/>
<dbReference type="InterPro" id="IPR011990">
    <property type="entry name" value="TPR-like_helical_dom_sf"/>
</dbReference>
<dbReference type="Proteomes" id="UP000032232">
    <property type="component" value="Unassembled WGS sequence"/>
</dbReference>